<evidence type="ECO:0000313" key="1">
    <source>
        <dbReference type="EMBL" id="GCE01547.1"/>
    </source>
</evidence>
<dbReference type="AlphaFoldDB" id="A0A401Z3X3"/>
<evidence type="ECO:0000313" key="2">
    <source>
        <dbReference type="Proteomes" id="UP000286931"/>
    </source>
</evidence>
<comment type="caution">
    <text evidence="1">The sequence shown here is derived from an EMBL/GenBank/DDBJ whole genome shotgun (WGS) entry which is preliminary data.</text>
</comment>
<dbReference type="Proteomes" id="UP000286931">
    <property type="component" value="Unassembled WGS sequence"/>
</dbReference>
<sequence length="119" mass="12832">MRTIVAGQFVYTETDVVELAMGVVDELPVPIDPIEAELVVGPVGESLLEAAARRAALVDITATYTAEGREDLAELVRIRLVQAGRMPGLAAETGWERRRRRAAQPARVVTPSIPWAVAA</sequence>
<reference evidence="1 2" key="1">
    <citation type="submission" date="2018-12" db="EMBL/GenBank/DDBJ databases">
        <title>Draft genome sequence of Embleya hyalina NBRC 13850T.</title>
        <authorList>
            <person name="Komaki H."/>
            <person name="Hosoyama A."/>
            <person name="Kimura A."/>
            <person name="Ichikawa N."/>
            <person name="Tamura T."/>
        </authorList>
    </citation>
    <scope>NUCLEOTIDE SEQUENCE [LARGE SCALE GENOMIC DNA]</scope>
    <source>
        <strain evidence="1 2">NBRC 13850</strain>
    </source>
</reference>
<proteinExistence type="predicted"/>
<name>A0A401Z3X3_9ACTN</name>
<dbReference type="RefSeq" id="WP_126643168.1">
    <property type="nucleotide sequence ID" value="NZ_BIFH01000050.1"/>
</dbReference>
<keyword evidence="2" id="KW-1185">Reference proteome</keyword>
<accession>A0A401Z3X3</accession>
<dbReference type="EMBL" id="BIFH01000050">
    <property type="protein sequence ID" value="GCE01547.1"/>
    <property type="molecule type" value="Genomic_DNA"/>
</dbReference>
<organism evidence="1 2">
    <name type="scientific">Embleya hyalina</name>
    <dbReference type="NCBI Taxonomy" id="516124"/>
    <lineage>
        <taxon>Bacteria</taxon>
        <taxon>Bacillati</taxon>
        <taxon>Actinomycetota</taxon>
        <taxon>Actinomycetes</taxon>
        <taxon>Kitasatosporales</taxon>
        <taxon>Streptomycetaceae</taxon>
        <taxon>Embleya</taxon>
    </lineage>
</organism>
<protein>
    <submittedName>
        <fullName evidence="1">Uncharacterized protein</fullName>
    </submittedName>
</protein>
<gene>
    <name evidence="1" type="ORF">EHYA_09313</name>
</gene>